<dbReference type="InterPro" id="IPR002740">
    <property type="entry name" value="EVE_domain"/>
</dbReference>
<keyword evidence="3" id="KW-1185">Reference proteome</keyword>
<sequence length="155" mass="17625">MNYWLLKTEPDEYSLDDLRSEPSGQARWDGIRNYQARNLLRDAVQQGDQVLIYHSQCRPVGVAGTAEVVRAGYPDPAQFDPQSHYFDARASQEAPRWYCIDIRFVSAFPHTVTLADIKSEPALEDMVLRRQGRLSVQPVSPQEWRHVHAMAGGGK</sequence>
<dbReference type="EMBL" id="VRYZ01000007">
    <property type="protein sequence ID" value="TXS89935.1"/>
    <property type="molecule type" value="Genomic_DNA"/>
</dbReference>
<dbReference type="RefSeq" id="WP_148065197.1">
    <property type="nucleotide sequence ID" value="NZ_VRYZ01000007.1"/>
</dbReference>
<reference evidence="2 3" key="1">
    <citation type="submission" date="2019-08" db="EMBL/GenBank/DDBJ databases">
        <title>Parahaliea maris sp. nov., isolated from the surface seawater.</title>
        <authorList>
            <person name="Liu Y."/>
        </authorList>
    </citation>
    <scope>NUCLEOTIDE SEQUENCE [LARGE SCALE GENOMIC DNA]</scope>
    <source>
        <strain evidence="2 3">S2-26</strain>
    </source>
</reference>
<accession>A0A5C8ZNX2</accession>
<dbReference type="OrthoDB" id="9791347at2"/>
<dbReference type="Pfam" id="PF01878">
    <property type="entry name" value="EVE"/>
    <property type="match status" value="1"/>
</dbReference>
<dbReference type="SUPFAM" id="SSF88697">
    <property type="entry name" value="PUA domain-like"/>
    <property type="match status" value="1"/>
</dbReference>
<proteinExistence type="predicted"/>
<dbReference type="PANTHER" id="PTHR14087:SF7">
    <property type="entry name" value="THYMOCYTE NUCLEAR PROTEIN 1"/>
    <property type="match status" value="1"/>
</dbReference>
<dbReference type="Gene3D" id="3.10.590.10">
    <property type="entry name" value="ph1033 like domains"/>
    <property type="match status" value="1"/>
</dbReference>
<comment type="caution">
    <text evidence="2">The sequence shown here is derived from an EMBL/GenBank/DDBJ whole genome shotgun (WGS) entry which is preliminary data.</text>
</comment>
<dbReference type="Proteomes" id="UP000321933">
    <property type="component" value="Unassembled WGS sequence"/>
</dbReference>
<dbReference type="CDD" id="cd21133">
    <property type="entry name" value="EVE"/>
    <property type="match status" value="1"/>
</dbReference>
<dbReference type="InterPro" id="IPR047197">
    <property type="entry name" value="THYN1-like_EVE"/>
</dbReference>
<feature type="domain" description="EVE" evidence="1">
    <location>
        <begin position="2"/>
        <end position="150"/>
    </location>
</feature>
<evidence type="ECO:0000313" key="2">
    <source>
        <dbReference type="EMBL" id="TXS89935.1"/>
    </source>
</evidence>
<dbReference type="PANTHER" id="PTHR14087">
    <property type="entry name" value="THYMOCYTE NUCLEAR PROTEIN 1"/>
    <property type="match status" value="1"/>
</dbReference>
<evidence type="ECO:0000259" key="1">
    <source>
        <dbReference type="Pfam" id="PF01878"/>
    </source>
</evidence>
<protein>
    <submittedName>
        <fullName evidence="2">EVE domain-containing protein</fullName>
    </submittedName>
</protein>
<organism evidence="2 3">
    <name type="scientific">Parahaliea aestuarii</name>
    <dbReference type="NCBI Taxonomy" id="1852021"/>
    <lineage>
        <taxon>Bacteria</taxon>
        <taxon>Pseudomonadati</taxon>
        <taxon>Pseudomonadota</taxon>
        <taxon>Gammaproteobacteria</taxon>
        <taxon>Cellvibrionales</taxon>
        <taxon>Halieaceae</taxon>
        <taxon>Parahaliea</taxon>
    </lineage>
</organism>
<dbReference type="AlphaFoldDB" id="A0A5C8ZNX2"/>
<gene>
    <name evidence="2" type="ORF">FVW59_15080</name>
</gene>
<name>A0A5C8ZNX2_9GAMM</name>
<dbReference type="InterPro" id="IPR015947">
    <property type="entry name" value="PUA-like_sf"/>
</dbReference>
<evidence type="ECO:0000313" key="3">
    <source>
        <dbReference type="Proteomes" id="UP000321933"/>
    </source>
</evidence>
<dbReference type="InterPro" id="IPR052181">
    <property type="entry name" value="5hmC_binding"/>
</dbReference>